<dbReference type="EMBL" id="VWSH01000003">
    <property type="protein sequence ID" value="KAA5533701.1"/>
    <property type="molecule type" value="Genomic_DNA"/>
</dbReference>
<feature type="domain" description="DUF7033" evidence="1">
    <location>
        <begin position="127"/>
        <end position="214"/>
    </location>
</feature>
<dbReference type="RefSeq" id="WP_150033447.1">
    <property type="nucleotide sequence ID" value="NZ_VWSH01000003.1"/>
</dbReference>
<sequence length="465" mass="54316">MLASGGNGMSGYYIKQNLIFGLLSNFLVLKPELLLYSDFDSPRLRYILNWIFGEQLGIAFGLTTDLSYWNDFEGAKINYSSDKRGKEDLHIIPHSILKETDIIPQSLSINRWKHSTILFYTQPGAKVPFDIFAAAFYLLSRYEEYLPSEKDRHGRYKREQSVAAQYSFLQQPVADEWIFHFGKILEQQFQLHLRKKEFQFIPTYDIDIAWKYLHKGSKRHSGGLFKDIILLKWADVNERIAVNAGKSKDPFDCFEWLDNIHEKYQLHPIYFMLLGQPGAFDKNANPDSEAMQDLMKRLGKHYSVGIHPSYGSHKNAGILKSEIEILESNIQKPIIQSRQHYIKFSLPETYENLISQGIQEDYSMGYASCNGFRAGTSNPFLWYNLKEENVTSLRVHPFAFMEATNKFYLKQNPENAWQEWERLWHAVKKVNGTFISIWHNYILGTDKASKGWRELYIKMLNNYKS</sequence>
<evidence type="ECO:0000259" key="1">
    <source>
        <dbReference type="Pfam" id="PF23019"/>
    </source>
</evidence>
<reference evidence="2 3" key="1">
    <citation type="submission" date="2019-09" db="EMBL/GenBank/DDBJ databases">
        <title>Genome sequence and assembly of Taibaiella sp.</title>
        <authorList>
            <person name="Chhetri G."/>
        </authorList>
    </citation>
    <scope>NUCLEOTIDE SEQUENCE [LARGE SCALE GENOMIC DNA]</scope>
    <source>
        <strain evidence="2 3">KVB11</strain>
    </source>
</reference>
<comment type="caution">
    <text evidence="2">The sequence shown here is derived from an EMBL/GenBank/DDBJ whole genome shotgun (WGS) entry which is preliminary data.</text>
</comment>
<evidence type="ECO:0000313" key="2">
    <source>
        <dbReference type="EMBL" id="KAA5533701.1"/>
    </source>
</evidence>
<protein>
    <recommendedName>
        <fullName evidence="1">DUF7033 domain-containing protein</fullName>
    </recommendedName>
</protein>
<name>A0A5M6CEZ9_9BACT</name>
<proteinExistence type="predicted"/>
<dbReference type="CDD" id="cd10931">
    <property type="entry name" value="CE4_u7"/>
    <property type="match status" value="1"/>
</dbReference>
<organism evidence="2 3">
    <name type="scientific">Taibaiella lutea</name>
    <dbReference type="NCBI Taxonomy" id="2608001"/>
    <lineage>
        <taxon>Bacteria</taxon>
        <taxon>Pseudomonadati</taxon>
        <taxon>Bacteroidota</taxon>
        <taxon>Chitinophagia</taxon>
        <taxon>Chitinophagales</taxon>
        <taxon>Chitinophagaceae</taxon>
        <taxon>Taibaiella</taxon>
    </lineage>
</organism>
<dbReference type="InterPro" id="IPR054297">
    <property type="entry name" value="DUF7033"/>
</dbReference>
<evidence type="ECO:0000313" key="3">
    <source>
        <dbReference type="Proteomes" id="UP000323632"/>
    </source>
</evidence>
<dbReference type="Pfam" id="PF23019">
    <property type="entry name" value="DUF7033"/>
    <property type="match status" value="1"/>
</dbReference>
<accession>A0A5M6CEZ9</accession>
<gene>
    <name evidence="2" type="ORF">F0919_14285</name>
</gene>
<dbReference type="Proteomes" id="UP000323632">
    <property type="component" value="Unassembled WGS sequence"/>
</dbReference>
<keyword evidence="3" id="KW-1185">Reference proteome</keyword>
<dbReference type="AlphaFoldDB" id="A0A5M6CEZ9"/>